<protein>
    <recommendedName>
        <fullName evidence="4">CUE domain-containing protein</fullName>
    </recommendedName>
</protein>
<gene>
    <name evidence="2" type="ORF">LAZ67_22001038</name>
</gene>
<name>A0ABY6LNP9_9ARAC</name>
<sequence length="115" mass="12702">MADINPEEDIHTDKAPGLAACLHSVACLHASNSFTNLPPLPRYHNRENVVVSALLAEGHPRAQTPPESLTPRLQPRSTTIPTEEILPPVDEASVLKLRNFFPSVDPELIRTLLRQ</sequence>
<feature type="region of interest" description="Disordered" evidence="1">
    <location>
        <begin position="60"/>
        <end position="79"/>
    </location>
</feature>
<evidence type="ECO:0000313" key="3">
    <source>
        <dbReference type="Proteomes" id="UP001235939"/>
    </source>
</evidence>
<accession>A0ABY6LNP9</accession>
<reference evidence="2 3" key="1">
    <citation type="submission" date="2022-03" db="EMBL/GenBank/DDBJ databases">
        <title>A chromosomal length assembly of Cordylochernes scorpioides.</title>
        <authorList>
            <person name="Zeh D."/>
            <person name="Zeh J."/>
        </authorList>
    </citation>
    <scope>NUCLEOTIDE SEQUENCE [LARGE SCALE GENOMIC DNA]</scope>
    <source>
        <strain evidence="2">IN4F17</strain>
        <tissue evidence="2">Whole Body</tissue>
    </source>
</reference>
<proteinExistence type="predicted"/>
<keyword evidence="3" id="KW-1185">Reference proteome</keyword>
<evidence type="ECO:0000313" key="2">
    <source>
        <dbReference type="EMBL" id="UYV82841.1"/>
    </source>
</evidence>
<evidence type="ECO:0008006" key="4">
    <source>
        <dbReference type="Google" id="ProtNLM"/>
    </source>
</evidence>
<organism evidence="2 3">
    <name type="scientific">Cordylochernes scorpioides</name>
    <dbReference type="NCBI Taxonomy" id="51811"/>
    <lineage>
        <taxon>Eukaryota</taxon>
        <taxon>Metazoa</taxon>
        <taxon>Ecdysozoa</taxon>
        <taxon>Arthropoda</taxon>
        <taxon>Chelicerata</taxon>
        <taxon>Arachnida</taxon>
        <taxon>Pseudoscorpiones</taxon>
        <taxon>Cheliferoidea</taxon>
        <taxon>Chernetidae</taxon>
        <taxon>Cordylochernes</taxon>
    </lineage>
</organism>
<evidence type="ECO:0000256" key="1">
    <source>
        <dbReference type="SAM" id="MobiDB-lite"/>
    </source>
</evidence>
<dbReference type="EMBL" id="CP092884">
    <property type="protein sequence ID" value="UYV82841.1"/>
    <property type="molecule type" value="Genomic_DNA"/>
</dbReference>
<dbReference type="Proteomes" id="UP001235939">
    <property type="component" value="Chromosome 22"/>
</dbReference>